<dbReference type="AlphaFoldDB" id="A0A6L7I200"/>
<feature type="transmembrane region" description="Helical" evidence="1">
    <location>
        <begin position="221"/>
        <end position="242"/>
    </location>
</feature>
<feature type="transmembrane region" description="Helical" evidence="1">
    <location>
        <begin position="135"/>
        <end position="152"/>
    </location>
</feature>
<gene>
    <name evidence="2" type="ORF">GNT65_16605</name>
</gene>
<feature type="transmembrane region" description="Helical" evidence="1">
    <location>
        <begin position="254"/>
        <end position="273"/>
    </location>
</feature>
<sequence length="420" mass="46841">MMSRALRGMLRFWLFDVGCASFLGTGLLALAMMLVLAFSGKYDAMPIMLGMIQVSTCAAIAWQLNRLSATEWASLVPGYTESIQWQALIVGVISTLISLSAAMLMPLEGAVEQVLLASVAGIAFIYFCRRHIKGFYFSFALFLLLPFTPEITAFLPSLSLYLLPLAAVGFIYLIRNDLKAEVWHLEARSVYLNGLEMGWFWLPNLGSNSLMNRLDRWLHPVNFFVGPMLSMMLVLLPALALLLELVNYFVDIELPVLFIMGQFSAVACTLVHWSRVQRWRATETLYILPGFDGKQGLIEAFASAQYRLLGYFTVTMALLATCTLIFNPDFTLLIWSHLVLSTFCVCALLLGLGCAARSAMHISLSLLVVICHAIWLSTALVALREGRDLSTYVTIDIGLVAFSLLTLWWGKRKLWCDALV</sequence>
<comment type="caution">
    <text evidence="2">The sequence shown here is derived from an EMBL/GenBank/DDBJ whole genome shotgun (WGS) entry which is preliminary data.</text>
</comment>
<feature type="transmembrane region" description="Helical" evidence="1">
    <location>
        <begin position="158"/>
        <end position="174"/>
    </location>
</feature>
<dbReference type="EMBL" id="WRPA01000017">
    <property type="protein sequence ID" value="MXR70280.1"/>
    <property type="molecule type" value="Genomic_DNA"/>
</dbReference>
<reference evidence="2 3" key="1">
    <citation type="submission" date="2019-12" db="EMBL/GenBank/DDBJ databases">
        <title>Shewanella insulae sp. nov., isolated from a tidal flat.</title>
        <authorList>
            <person name="Yoon J.-H."/>
        </authorList>
    </citation>
    <scope>NUCLEOTIDE SEQUENCE [LARGE SCALE GENOMIC DNA]</scope>
    <source>
        <strain evidence="2 3">JBTF-M18</strain>
    </source>
</reference>
<dbReference type="RefSeq" id="WP_160798217.1">
    <property type="nucleotide sequence ID" value="NZ_WRPA01000017.1"/>
</dbReference>
<feature type="transmembrane region" description="Helical" evidence="1">
    <location>
        <begin position="44"/>
        <end position="64"/>
    </location>
</feature>
<feature type="transmembrane region" description="Helical" evidence="1">
    <location>
        <begin position="364"/>
        <end position="383"/>
    </location>
</feature>
<protein>
    <submittedName>
        <fullName evidence="2">Uncharacterized protein</fullName>
    </submittedName>
</protein>
<organism evidence="2 3">
    <name type="scientific">Shewanella insulae</name>
    <dbReference type="NCBI Taxonomy" id="2681496"/>
    <lineage>
        <taxon>Bacteria</taxon>
        <taxon>Pseudomonadati</taxon>
        <taxon>Pseudomonadota</taxon>
        <taxon>Gammaproteobacteria</taxon>
        <taxon>Alteromonadales</taxon>
        <taxon>Shewanellaceae</taxon>
        <taxon>Shewanella</taxon>
    </lineage>
</organism>
<accession>A0A6L7I200</accession>
<name>A0A6L7I200_9GAMM</name>
<feature type="transmembrane region" description="Helical" evidence="1">
    <location>
        <begin position="332"/>
        <end position="352"/>
    </location>
</feature>
<feature type="transmembrane region" description="Helical" evidence="1">
    <location>
        <begin position="85"/>
        <end position="104"/>
    </location>
</feature>
<evidence type="ECO:0000313" key="3">
    <source>
        <dbReference type="Proteomes" id="UP000474778"/>
    </source>
</evidence>
<evidence type="ECO:0000313" key="2">
    <source>
        <dbReference type="EMBL" id="MXR70280.1"/>
    </source>
</evidence>
<proteinExistence type="predicted"/>
<keyword evidence="1" id="KW-1133">Transmembrane helix</keyword>
<evidence type="ECO:0000256" key="1">
    <source>
        <dbReference type="SAM" id="Phobius"/>
    </source>
</evidence>
<feature type="transmembrane region" description="Helical" evidence="1">
    <location>
        <begin position="308"/>
        <end position="326"/>
    </location>
</feature>
<feature type="transmembrane region" description="Helical" evidence="1">
    <location>
        <begin position="389"/>
        <end position="409"/>
    </location>
</feature>
<feature type="transmembrane region" description="Helical" evidence="1">
    <location>
        <begin position="12"/>
        <end position="38"/>
    </location>
</feature>
<keyword evidence="1" id="KW-0472">Membrane</keyword>
<feature type="transmembrane region" description="Helical" evidence="1">
    <location>
        <begin position="110"/>
        <end position="128"/>
    </location>
</feature>
<dbReference type="Proteomes" id="UP000474778">
    <property type="component" value="Unassembled WGS sequence"/>
</dbReference>
<keyword evidence="1" id="KW-0812">Transmembrane</keyword>
<keyword evidence="3" id="KW-1185">Reference proteome</keyword>